<dbReference type="InterPro" id="IPR013655">
    <property type="entry name" value="PAS_fold_3"/>
</dbReference>
<gene>
    <name evidence="6" type="ORF">RD110_13185</name>
</gene>
<dbReference type="EMBL" id="CP019236">
    <property type="protein sequence ID" value="APW38029.1"/>
    <property type="molecule type" value="Genomic_DNA"/>
</dbReference>
<dbReference type="PROSITE" id="PS50112">
    <property type="entry name" value="PAS"/>
    <property type="match status" value="4"/>
</dbReference>
<evidence type="ECO:0000259" key="2">
    <source>
        <dbReference type="PROSITE" id="PS50112"/>
    </source>
</evidence>
<dbReference type="CDD" id="cd12915">
    <property type="entry name" value="PDC2_DGC_like"/>
    <property type="match status" value="1"/>
</dbReference>
<dbReference type="Gene3D" id="3.30.70.270">
    <property type="match status" value="1"/>
</dbReference>
<dbReference type="Pfam" id="PF08448">
    <property type="entry name" value="PAS_4"/>
    <property type="match status" value="2"/>
</dbReference>
<protein>
    <recommendedName>
        <fullName evidence="8">Diguanylate cyclase</fullName>
    </recommendedName>
</protein>
<feature type="domain" description="PAS" evidence="2">
    <location>
        <begin position="554"/>
        <end position="627"/>
    </location>
</feature>
<dbReference type="SMART" id="SM00091">
    <property type="entry name" value="PAS"/>
    <property type="match status" value="4"/>
</dbReference>
<dbReference type="InterPro" id="IPR013656">
    <property type="entry name" value="PAS_4"/>
</dbReference>
<dbReference type="Pfam" id="PF00990">
    <property type="entry name" value="GGDEF"/>
    <property type="match status" value="1"/>
</dbReference>
<feature type="domain" description="PAS" evidence="2">
    <location>
        <begin position="811"/>
        <end position="882"/>
    </location>
</feature>
<dbReference type="InterPro" id="IPR035965">
    <property type="entry name" value="PAS-like_dom_sf"/>
</dbReference>
<evidence type="ECO:0000313" key="6">
    <source>
        <dbReference type="EMBL" id="APW38029.1"/>
    </source>
</evidence>
<reference evidence="6 7" key="1">
    <citation type="submission" date="2017-01" db="EMBL/GenBank/DDBJ databases">
        <authorList>
            <person name="Mah S.A."/>
            <person name="Swanson W.J."/>
            <person name="Moy G.W."/>
            <person name="Vacquier V.D."/>
        </authorList>
    </citation>
    <scope>NUCLEOTIDE SEQUENCE [LARGE SCALE GENOMIC DNA]</scope>
    <source>
        <strain evidence="6 7">DCY110</strain>
    </source>
</reference>
<dbReference type="CDD" id="cd12914">
    <property type="entry name" value="PDC1_DGC_like"/>
    <property type="match status" value="1"/>
</dbReference>
<dbReference type="NCBIfam" id="TIGR00254">
    <property type="entry name" value="GGDEF"/>
    <property type="match status" value="1"/>
</dbReference>
<dbReference type="CDD" id="cd01949">
    <property type="entry name" value="GGDEF"/>
    <property type="match status" value="1"/>
</dbReference>
<keyword evidence="1" id="KW-1133">Transmembrane helix</keyword>
<dbReference type="Proteomes" id="UP000186609">
    <property type="component" value="Chromosome"/>
</dbReference>
<dbReference type="InterPro" id="IPR035919">
    <property type="entry name" value="EAL_sf"/>
</dbReference>
<evidence type="ECO:0000259" key="4">
    <source>
        <dbReference type="PROSITE" id="PS50883"/>
    </source>
</evidence>
<dbReference type="SUPFAM" id="SSF55785">
    <property type="entry name" value="PYP-like sensor domain (PAS domain)"/>
    <property type="match status" value="5"/>
</dbReference>
<dbReference type="InterPro" id="IPR029787">
    <property type="entry name" value="Nucleotide_cyclase"/>
</dbReference>
<dbReference type="Pfam" id="PF00989">
    <property type="entry name" value="PAS"/>
    <property type="match status" value="1"/>
</dbReference>
<dbReference type="SMART" id="SM00052">
    <property type="entry name" value="EAL"/>
    <property type="match status" value="1"/>
</dbReference>
<keyword evidence="7" id="KW-1185">Reference proteome</keyword>
<dbReference type="InterPro" id="IPR054327">
    <property type="entry name" value="His-kinase-like_sensor"/>
</dbReference>
<dbReference type="STRING" id="1842727.RD110_13185"/>
<dbReference type="InterPro" id="IPR043128">
    <property type="entry name" value="Rev_trsase/Diguanyl_cyclase"/>
</dbReference>
<dbReference type="InterPro" id="IPR000014">
    <property type="entry name" value="PAS"/>
</dbReference>
<dbReference type="Gene3D" id="3.30.450.20">
    <property type="entry name" value="PAS domain"/>
    <property type="match status" value="7"/>
</dbReference>
<dbReference type="SMART" id="SM00267">
    <property type="entry name" value="GGDEF"/>
    <property type="match status" value="1"/>
</dbReference>
<dbReference type="SMART" id="SM00086">
    <property type="entry name" value="PAC"/>
    <property type="match status" value="4"/>
</dbReference>
<dbReference type="InterPro" id="IPR001633">
    <property type="entry name" value="EAL_dom"/>
</dbReference>
<name>A0A1P8JW80_9BURK</name>
<dbReference type="PROSITE" id="PS50887">
    <property type="entry name" value="GGDEF"/>
    <property type="match status" value="1"/>
</dbReference>
<organism evidence="6 7">
    <name type="scientific">Rhodoferax koreensis</name>
    <dbReference type="NCBI Taxonomy" id="1842727"/>
    <lineage>
        <taxon>Bacteria</taxon>
        <taxon>Pseudomonadati</taxon>
        <taxon>Pseudomonadota</taxon>
        <taxon>Betaproteobacteria</taxon>
        <taxon>Burkholderiales</taxon>
        <taxon>Comamonadaceae</taxon>
        <taxon>Rhodoferax</taxon>
    </lineage>
</organism>
<dbReference type="CDD" id="cd01948">
    <property type="entry name" value="EAL"/>
    <property type="match status" value="1"/>
</dbReference>
<keyword evidence="1" id="KW-0472">Membrane</keyword>
<dbReference type="SUPFAM" id="SSF141868">
    <property type="entry name" value="EAL domain-like"/>
    <property type="match status" value="1"/>
</dbReference>
<feature type="domain" description="PAS" evidence="2">
    <location>
        <begin position="437"/>
        <end position="489"/>
    </location>
</feature>
<evidence type="ECO:0000259" key="3">
    <source>
        <dbReference type="PROSITE" id="PS50113"/>
    </source>
</evidence>
<evidence type="ECO:0000259" key="5">
    <source>
        <dbReference type="PROSITE" id="PS50887"/>
    </source>
</evidence>
<feature type="domain" description="PAC" evidence="3">
    <location>
        <begin position="759"/>
        <end position="810"/>
    </location>
</feature>
<dbReference type="InterPro" id="IPR013767">
    <property type="entry name" value="PAS_fold"/>
</dbReference>
<dbReference type="InterPro" id="IPR052155">
    <property type="entry name" value="Biofilm_reg_signaling"/>
</dbReference>
<dbReference type="Pfam" id="PF08447">
    <property type="entry name" value="PAS_3"/>
    <property type="match status" value="2"/>
</dbReference>
<dbReference type="InterPro" id="IPR001610">
    <property type="entry name" value="PAC"/>
</dbReference>
<feature type="domain" description="GGDEF" evidence="5">
    <location>
        <begin position="970"/>
        <end position="1108"/>
    </location>
</feature>
<evidence type="ECO:0000256" key="1">
    <source>
        <dbReference type="SAM" id="Phobius"/>
    </source>
</evidence>
<dbReference type="Pfam" id="PF00563">
    <property type="entry name" value="EAL"/>
    <property type="match status" value="1"/>
</dbReference>
<accession>A0A1P8JW80</accession>
<sequence>MFVLAASLILLSGAVLCGVLAHLHGEAVQAAERLTASFAQVIEEQTSRTLQTVDQQLQLAARRLAEQGAAGPLGETTVRTMLREQIKDLPFVRAMWVLDAQGRIAYDSDVGNIGLSLADRGYFQIYQSQPQTTLHIGSPVRSRGSGTWLIGISRPLIGADGSLQGVVVAGLEPPYFDRLWRLADLGEGGSVALFRRSGELMMRSPFDDAAMAMDFRKNALFTQYLPRSAEGRVEETSPIDGQTRVYAYRTMSTQPGLVVVVGQSYALALSAWRQLAWLALVLWLLGSATVVTICFFAYKAWLRLQRADADQQRMAQRLVLATEAASIGVWDWDAENDRWYATPMYFTMLGYDPEEGFTSRERWIERLHPQDREAVAAKVADVLARREVEYRYEARMRHADGTYRWIGVIGKALSRNASGEVQRLVGVRMDIDQRKRAEQERLSIFERITDAFVALDRTLRYTYINPAAAALLGRAPAELIGQRIDTVFPGLSDHGTYHRMAQAIADQQPAQLEDYFAPFDRWFEVRLYPSPEGVTVYFRDVSERRRAAEELRLSEESLAITLQSIGDAVIATDTLGRVTRMNPTAERLTGWTLAEAQGLPLAEVFRIVNAQTGEPVTNPAELVLSRGEVVGLANHTTLLSRDGRQYQISDRGAPIRDGQGRIVGVVMVFSDVTEAYRVARALEQTAELLERTGETAKVGGWELDLRSGQVYFSRETCRIHEVEPPFSPSLDQALAFYTPEWQVVVRAAVQAAVDEGHPWDMEWPMTTAKGRHIWVRSQGFAVREDDHIVRLRGAFHDITERRHAEDELRAASSRTQAILDNMSDGVITVDAQGRIDSFNKAASAIFGYAPEEAFGHNLTMLMAAPAPQSDGARLLQQLGTGTLQITDGAREYEGRRQDGSVFPMSLTVSSNGEGRDNAFIGVVRDITREREAMEEIRRLAFFDLLTGLPNRRLLMDRLKQAMASSARTGQHGALVLLDLDHFKLLNDSRGHDVGDILLQQAAERLRGCVRECDTVARLGGDEFVVLLEDLSRQPREAAAHAEVTAMKILDAFKPLFSLRQQQHESTPSIGIVVFGSDHDGVDELLKKADLAMYQAKAAGRNNARFFDPEMQAAVAAHEALEKDLRRGLAMKEFVLYYQVQVDGRGDTLGAEALVRWQHPSRGLVAPGHFIPLAEETGLILPLGQWVLDSACAQLVEWAADPVTARWTMAVNVSASQFAQVDFVDHVSQALARTGADPRLLKLELTESMLVGDMEDVIRKMNQIKSQGVGFSLDDFGTGYSSLSYLKRLPLDQLKIDQSFVRDVLVDASDAVIARTIVALGQSLGLRVIAEGVETAEHRDFLAQIGCDGFQGYFFGRPAPAQTLARPSVVPD</sequence>
<dbReference type="PROSITE" id="PS50883">
    <property type="entry name" value="EAL"/>
    <property type="match status" value="1"/>
</dbReference>
<dbReference type="PANTHER" id="PTHR44757:SF2">
    <property type="entry name" value="BIOFILM ARCHITECTURE MAINTENANCE PROTEIN MBAA"/>
    <property type="match status" value="1"/>
</dbReference>
<proteinExistence type="predicted"/>
<feature type="domain" description="PAS" evidence="2">
    <location>
        <begin position="314"/>
        <end position="386"/>
    </location>
</feature>
<feature type="transmembrane region" description="Helical" evidence="1">
    <location>
        <begin position="275"/>
        <end position="298"/>
    </location>
</feature>
<evidence type="ECO:0000313" key="7">
    <source>
        <dbReference type="Proteomes" id="UP000186609"/>
    </source>
</evidence>
<feature type="domain" description="PAC" evidence="3">
    <location>
        <begin position="632"/>
        <end position="684"/>
    </location>
</feature>
<dbReference type="CDD" id="cd00130">
    <property type="entry name" value="PAS"/>
    <property type="match status" value="4"/>
</dbReference>
<dbReference type="Gene3D" id="3.20.20.450">
    <property type="entry name" value="EAL domain"/>
    <property type="match status" value="1"/>
</dbReference>
<dbReference type="SUPFAM" id="SSF55073">
    <property type="entry name" value="Nucleotide cyclase"/>
    <property type="match status" value="1"/>
</dbReference>
<dbReference type="PROSITE" id="PS50113">
    <property type="entry name" value="PAC"/>
    <property type="match status" value="4"/>
</dbReference>
<dbReference type="InterPro" id="IPR000160">
    <property type="entry name" value="GGDEF_dom"/>
</dbReference>
<dbReference type="Pfam" id="PF22588">
    <property type="entry name" value="dCache_1_like"/>
    <property type="match status" value="1"/>
</dbReference>
<feature type="domain" description="EAL" evidence="4">
    <location>
        <begin position="1117"/>
        <end position="1371"/>
    </location>
</feature>
<dbReference type="InterPro" id="IPR000700">
    <property type="entry name" value="PAS-assoc_C"/>
</dbReference>
<dbReference type="KEGG" id="rhy:RD110_13185"/>
<feature type="domain" description="PAC" evidence="3">
    <location>
        <begin position="888"/>
        <end position="938"/>
    </location>
</feature>
<dbReference type="NCBIfam" id="TIGR00229">
    <property type="entry name" value="sensory_box"/>
    <property type="match status" value="4"/>
</dbReference>
<evidence type="ECO:0008006" key="8">
    <source>
        <dbReference type="Google" id="ProtNLM"/>
    </source>
</evidence>
<keyword evidence="1" id="KW-0812">Transmembrane</keyword>
<dbReference type="PANTHER" id="PTHR44757">
    <property type="entry name" value="DIGUANYLATE CYCLASE DGCP"/>
    <property type="match status" value="1"/>
</dbReference>
<dbReference type="GO" id="GO:0006355">
    <property type="term" value="P:regulation of DNA-templated transcription"/>
    <property type="evidence" value="ECO:0007669"/>
    <property type="project" value="InterPro"/>
</dbReference>
<dbReference type="FunFam" id="3.20.20.450:FF:000001">
    <property type="entry name" value="Cyclic di-GMP phosphodiesterase yahA"/>
    <property type="match status" value="1"/>
</dbReference>
<feature type="domain" description="PAC" evidence="3">
    <location>
        <begin position="390"/>
        <end position="443"/>
    </location>
</feature>